<organism evidence="1">
    <name type="scientific">Fusobacterium hwasookii ChDC F174</name>
    <dbReference type="NCBI Taxonomy" id="1307442"/>
    <lineage>
        <taxon>Bacteria</taxon>
        <taxon>Fusobacteriati</taxon>
        <taxon>Fusobacteriota</taxon>
        <taxon>Fusobacteriia</taxon>
        <taxon>Fusobacteriales</taxon>
        <taxon>Fusobacteriaceae</taxon>
        <taxon>Fusobacterium</taxon>
    </lineage>
</organism>
<dbReference type="PANTHER" id="PTHR12993:SF11">
    <property type="entry name" value="N-ACETYLGLUCOSAMINYL-PHOSPHATIDYLINOSITOL DE-N-ACETYLASE"/>
    <property type="match status" value="1"/>
</dbReference>
<dbReference type="SUPFAM" id="SSF102588">
    <property type="entry name" value="LmbE-like"/>
    <property type="match status" value="1"/>
</dbReference>
<dbReference type="InterPro" id="IPR003737">
    <property type="entry name" value="GlcNAc_PI_deacetylase-related"/>
</dbReference>
<dbReference type="RefSeq" id="WP_029493643.1">
    <property type="nucleotide sequence ID" value="NZ_ATKF01000095.1"/>
</dbReference>
<dbReference type="Pfam" id="PF02585">
    <property type="entry name" value="PIG-L"/>
    <property type="match status" value="1"/>
</dbReference>
<gene>
    <name evidence="1" type="ORF">RN87_00960</name>
</gene>
<dbReference type="AlphaFoldDB" id="A0A0S2ZK33"/>
<dbReference type="InterPro" id="IPR024078">
    <property type="entry name" value="LmbE-like_dom_sf"/>
</dbReference>
<dbReference type="Gene3D" id="3.40.50.10320">
    <property type="entry name" value="LmbE-like"/>
    <property type="match status" value="1"/>
</dbReference>
<dbReference type="OrthoDB" id="9790023at2"/>
<protein>
    <submittedName>
        <fullName evidence="1">LmbE family protein</fullName>
    </submittedName>
</protein>
<sequence>MLEKFNKILCLAPHPDDIELGCGGTVSKLTELGKEVYYCAFSLCEKSIPKGFSNDILKEELKNSCRKLGISDTNVYQYTFEVREYKRDRQLILEELVKLKNEIKPDLVFLPMPNDVHQDHCTISEEGIRAFKKSTILAYEVPWNNFSLENNLFIELTEEQLQKKIEALKAYESQYFRSYANEEFVRSLAVVRGVQGKSKYAETFNIIRMYL</sequence>
<reference evidence="1 2" key="1">
    <citation type="submission" date="2015-11" db="EMBL/GenBank/DDBJ databases">
        <authorList>
            <person name="Zhang Y."/>
            <person name="Guo Z."/>
        </authorList>
    </citation>
    <scope>NUCLEOTIDE SEQUENCE [LARGE SCALE GENOMIC DNA]</scope>
    <source>
        <strain evidence="1 2">ChDC F174</strain>
    </source>
</reference>
<accession>A0A0S2ZK33</accession>
<proteinExistence type="predicted"/>
<evidence type="ECO:0000313" key="1">
    <source>
        <dbReference type="EMBL" id="ALQ39169.1"/>
    </source>
</evidence>
<name>A0A0S2ZK33_9FUSO</name>
<dbReference type="PANTHER" id="PTHR12993">
    <property type="entry name" value="N-ACETYLGLUCOSAMINYL-PHOSPHATIDYLINOSITOL DE-N-ACETYLASE-RELATED"/>
    <property type="match status" value="1"/>
</dbReference>
<dbReference type="KEGG" id="fhw:RN87_00960"/>
<dbReference type="GO" id="GO:0016811">
    <property type="term" value="F:hydrolase activity, acting on carbon-nitrogen (but not peptide) bonds, in linear amides"/>
    <property type="evidence" value="ECO:0007669"/>
    <property type="project" value="TreeGrafter"/>
</dbReference>
<dbReference type="Proteomes" id="UP000063275">
    <property type="component" value="Chromosome"/>
</dbReference>
<evidence type="ECO:0000313" key="2">
    <source>
        <dbReference type="Proteomes" id="UP000063275"/>
    </source>
</evidence>
<dbReference type="EMBL" id="CP013331">
    <property type="protein sequence ID" value="ALQ39169.1"/>
    <property type="molecule type" value="Genomic_DNA"/>
</dbReference>